<dbReference type="GO" id="GO:0000139">
    <property type="term" value="C:Golgi membrane"/>
    <property type="evidence" value="ECO:0007669"/>
    <property type="project" value="UniProtKB-SubCell"/>
</dbReference>
<accession>A0AAV2REW8</accession>
<dbReference type="Proteomes" id="UP001497623">
    <property type="component" value="Unassembled WGS sequence"/>
</dbReference>
<keyword evidence="3 9" id="KW-0808">Transferase</keyword>
<feature type="non-terminal residue" evidence="11">
    <location>
        <position position="593"/>
    </location>
</feature>
<evidence type="ECO:0000256" key="2">
    <source>
        <dbReference type="ARBA" id="ARBA00006339"/>
    </source>
</evidence>
<evidence type="ECO:0000256" key="3">
    <source>
        <dbReference type="ARBA" id="ARBA00022679"/>
    </source>
</evidence>
<evidence type="ECO:0000256" key="7">
    <source>
        <dbReference type="ARBA" id="ARBA00023136"/>
    </source>
</evidence>
<reference evidence="11 12" key="1">
    <citation type="submission" date="2024-05" db="EMBL/GenBank/DDBJ databases">
        <authorList>
            <person name="Wallberg A."/>
        </authorList>
    </citation>
    <scope>NUCLEOTIDE SEQUENCE [LARGE SCALE GENOMIC DNA]</scope>
</reference>
<evidence type="ECO:0000256" key="5">
    <source>
        <dbReference type="ARBA" id="ARBA00022989"/>
    </source>
</evidence>
<dbReference type="AlphaFoldDB" id="A0AAV2REW8"/>
<comment type="caution">
    <text evidence="11">The sequence shown here is derived from an EMBL/GenBank/DDBJ whole genome shotgun (WGS) entry which is preliminary data.</text>
</comment>
<dbReference type="InterPro" id="IPR005331">
    <property type="entry name" value="Sulfotransferase"/>
</dbReference>
<dbReference type="GO" id="GO:0016051">
    <property type="term" value="P:carbohydrate biosynthetic process"/>
    <property type="evidence" value="ECO:0007669"/>
    <property type="project" value="InterPro"/>
</dbReference>
<evidence type="ECO:0000313" key="12">
    <source>
        <dbReference type="Proteomes" id="UP001497623"/>
    </source>
</evidence>
<dbReference type="PANTHER" id="PTHR12137">
    <property type="entry name" value="CARBOHYDRATE SULFOTRANSFERASE"/>
    <property type="match status" value="1"/>
</dbReference>
<name>A0AAV2REW8_MEGNR</name>
<evidence type="ECO:0000313" key="11">
    <source>
        <dbReference type="EMBL" id="CAL4122498.1"/>
    </source>
</evidence>
<evidence type="ECO:0000256" key="10">
    <source>
        <dbReference type="SAM" id="MobiDB-lite"/>
    </source>
</evidence>
<keyword evidence="6 9" id="KW-0333">Golgi apparatus</keyword>
<keyword evidence="8 9" id="KW-0325">Glycoprotein</keyword>
<evidence type="ECO:0000256" key="4">
    <source>
        <dbReference type="ARBA" id="ARBA00022692"/>
    </source>
</evidence>
<organism evidence="11 12">
    <name type="scientific">Meganyctiphanes norvegica</name>
    <name type="common">Northern krill</name>
    <name type="synonym">Thysanopoda norvegica</name>
    <dbReference type="NCBI Taxonomy" id="48144"/>
    <lineage>
        <taxon>Eukaryota</taxon>
        <taxon>Metazoa</taxon>
        <taxon>Ecdysozoa</taxon>
        <taxon>Arthropoda</taxon>
        <taxon>Crustacea</taxon>
        <taxon>Multicrustacea</taxon>
        <taxon>Malacostraca</taxon>
        <taxon>Eumalacostraca</taxon>
        <taxon>Eucarida</taxon>
        <taxon>Euphausiacea</taxon>
        <taxon>Euphausiidae</taxon>
        <taxon>Meganyctiphanes</taxon>
    </lineage>
</organism>
<feature type="region of interest" description="Disordered" evidence="10">
    <location>
        <begin position="88"/>
        <end position="115"/>
    </location>
</feature>
<gene>
    <name evidence="11" type="ORF">MNOR_LOCUS23220</name>
</gene>
<proteinExistence type="inferred from homology"/>
<evidence type="ECO:0000256" key="1">
    <source>
        <dbReference type="ARBA" id="ARBA00004323"/>
    </source>
</evidence>
<dbReference type="InterPro" id="IPR018011">
    <property type="entry name" value="Carb_sulfotrans_8-10"/>
</dbReference>
<protein>
    <recommendedName>
        <fullName evidence="9">Carbohydrate sulfotransferase</fullName>
        <ecNumber evidence="9">2.8.2.-</ecNumber>
    </recommendedName>
</protein>
<keyword evidence="4" id="KW-0812">Transmembrane</keyword>
<evidence type="ECO:0000256" key="6">
    <source>
        <dbReference type="ARBA" id="ARBA00023034"/>
    </source>
</evidence>
<comment type="similarity">
    <text evidence="2 9">Belongs to the sulfotransferase 2 family.</text>
</comment>
<evidence type="ECO:0000256" key="8">
    <source>
        <dbReference type="ARBA" id="ARBA00023180"/>
    </source>
</evidence>
<keyword evidence="7" id="KW-0472">Membrane</keyword>
<keyword evidence="9" id="KW-0735">Signal-anchor</keyword>
<dbReference type="Pfam" id="PF03567">
    <property type="entry name" value="Sulfotransfer_2"/>
    <property type="match status" value="1"/>
</dbReference>
<keyword evidence="12" id="KW-1185">Reference proteome</keyword>
<dbReference type="GO" id="GO:0008146">
    <property type="term" value="F:sulfotransferase activity"/>
    <property type="evidence" value="ECO:0007669"/>
    <property type="project" value="InterPro"/>
</dbReference>
<comment type="subcellular location">
    <subcellularLocation>
        <location evidence="1 9">Golgi apparatus membrane</location>
        <topology evidence="1 9">Single-pass type II membrane protein</topology>
    </subcellularLocation>
</comment>
<dbReference type="EMBL" id="CAXKWB010020270">
    <property type="protein sequence ID" value="CAL4122498.1"/>
    <property type="molecule type" value="Genomic_DNA"/>
</dbReference>
<keyword evidence="9" id="KW-0119">Carbohydrate metabolism</keyword>
<dbReference type="EC" id="2.8.2.-" evidence="9"/>
<sequence>MKKARDLIIFKLKLLKKIFGYHIITPPPQKKNFVYSLSEPLRYYCRERRLTTRQFPGRVDTYLVLCEQPAAAAQTPPLEHPLKLLLSGPKGQPRINGRPKAAKLPKEQNGRCEVPGTRGVRCSSLAHPGHSLRSRQESIILDAKGLIHPAGQFFALNSNPSPGNDPNRVNENESSTHCLDVFTKFLVRSARSFDVIGPTKNLLAAVGHPYLIVVTPTKRLPYVLALDVGPRPSQRVINKVLKKPFEVLQSSICFYAKTRRDPPLLNISAITSFRPEPKRKDPGMLNLFSFQVDKADLARAGMGPPPGLVGVNNLILDRRNHLTFCPVYKAASTSWSINLLKLNDAWIEGKKTKLQPLIHQTFPKISNFAGPALSKDTIRFLVVRHPFERLLSCYRDKFEGAKKDYYYLRYGEKMVKMFRKSQGITHSQMELLLSQIKSLVKAGKPVVLPHNPFAAPVGPTFPEFASYIAMVRKYAYYIYEHWRPFHMHCSPCHIEYDFVLRFENLYNESHDFIEYLNRTSEIQPRWDNPTGGGQTTSEIACSYFNQLTVEIINNLVNKYKKDFALFEYSPNDYFKCAKDYVAETQKESKIGRV</sequence>
<evidence type="ECO:0000256" key="9">
    <source>
        <dbReference type="RuleBase" id="RU364020"/>
    </source>
</evidence>
<dbReference type="PANTHER" id="PTHR12137:SF63">
    <property type="entry name" value="CARBOHYDRATE SULFOTRANSFERASE"/>
    <property type="match status" value="1"/>
</dbReference>
<keyword evidence="5" id="KW-1133">Transmembrane helix</keyword>